<organism evidence="4 5">
    <name type="scientific">Cutaneotrichosporon oleaginosum</name>
    <dbReference type="NCBI Taxonomy" id="879819"/>
    <lineage>
        <taxon>Eukaryota</taxon>
        <taxon>Fungi</taxon>
        <taxon>Dikarya</taxon>
        <taxon>Basidiomycota</taxon>
        <taxon>Agaricomycotina</taxon>
        <taxon>Tremellomycetes</taxon>
        <taxon>Trichosporonales</taxon>
        <taxon>Trichosporonaceae</taxon>
        <taxon>Cutaneotrichosporon</taxon>
    </lineage>
</organism>
<sequence length="398" mass="42545">MHPRTLMTTFATLSTAASSASAWRMPDEGEPHQRTWMAFSWNETLWEDVLPVVQKNLADVAAAISRFEPVSMLVRPEDKTTLQGLLKDAPNVTLVDAELDDLWVRDTGPVFVRNDSSVAGVNFNFNGWGNKQWHAADAKVAAQVARSTGVELLSTELVLEGGALEVDGLGTAIITESCVLNDNRNPGWSKAQVEGELERLLGITKVIWLPGIAGKDITDGHTDFYARFVGEGHVVAGFEPDTTSFDHSVTTTHLGILRAATDAKGNPLNVTVLNAPSTVRRAYRNDEDFAAGYINFYLCNGGVIAPQFGDSEADGAALKILQTAFPDRQVVQLNIDGIAAGGGGIHCATQQEIARDPANPPAAPSAQPSTFKESSGTRRKARRWLGAVVAGVVGASAV</sequence>
<dbReference type="OrthoDB" id="544103at2759"/>
<proteinExistence type="predicted"/>
<protein>
    <submittedName>
        <fullName evidence="4">Agmatine deiminase</fullName>
    </submittedName>
</protein>
<keyword evidence="3" id="KW-0732">Signal</keyword>
<dbReference type="GO" id="GO:0009446">
    <property type="term" value="P:putrescine biosynthetic process"/>
    <property type="evidence" value="ECO:0007669"/>
    <property type="project" value="InterPro"/>
</dbReference>
<evidence type="ECO:0000256" key="1">
    <source>
        <dbReference type="ARBA" id="ARBA00022801"/>
    </source>
</evidence>
<reference evidence="4 5" key="1">
    <citation type="submission" date="2015-03" db="EMBL/GenBank/DDBJ databases">
        <title>Genomics and transcriptomics of the oil-accumulating basidiomycete yeast T. oleaginosus allow insights into substrate utilization and the diverse evolutionary trajectories of mating systems in fungi.</title>
        <authorList>
            <consortium name="DOE Joint Genome Institute"/>
            <person name="Kourist R."/>
            <person name="Kracht O."/>
            <person name="Bracharz F."/>
            <person name="Lipzen A."/>
            <person name="Nolan M."/>
            <person name="Ohm R."/>
            <person name="Grigoriev I."/>
            <person name="Sun S."/>
            <person name="Heitman J."/>
            <person name="Bruck T."/>
            <person name="Nowrousian M."/>
        </authorList>
    </citation>
    <scope>NUCLEOTIDE SEQUENCE [LARGE SCALE GENOMIC DNA]</scope>
    <source>
        <strain evidence="4 5">IBC0246</strain>
    </source>
</reference>
<accession>A0A0J0XSQ8</accession>
<feature type="signal peptide" evidence="3">
    <location>
        <begin position="1"/>
        <end position="22"/>
    </location>
</feature>
<feature type="region of interest" description="Disordered" evidence="2">
    <location>
        <begin position="355"/>
        <end position="377"/>
    </location>
</feature>
<dbReference type="Pfam" id="PF04371">
    <property type="entry name" value="PAD_porph"/>
    <property type="match status" value="1"/>
</dbReference>
<dbReference type="Gene3D" id="3.75.10.10">
    <property type="entry name" value="L-arginine/glycine Amidinotransferase, Chain A"/>
    <property type="match status" value="1"/>
</dbReference>
<dbReference type="GO" id="GO:0004668">
    <property type="term" value="F:protein-arginine deiminase activity"/>
    <property type="evidence" value="ECO:0007669"/>
    <property type="project" value="InterPro"/>
</dbReference>
<dbReference type="PANTHER" id="PTHR31377:SF0">
    <property type="entry name" value="AGMATINE DEIMINASE-RELATED"/>
    <property type="match status" value="1"/>
</dbReference>
<gene>
    <name evidence="4" type="ORF">CC85DRAFT_283878</name>
</gene>
<dbReference type="AlphaFoldDB" id="A0A0J0XSQ8"/>
<dbReference type="PANTHER" id="PTHR31377">
    <property type="entry name" value="AGMATINE DEIMINASE-RELATED"/>
    <property type="match status" value="1"/>
</dbReference>
<dbReference type="Proteomes" id="UP000053611">
    <property type="component" value="Unassembled WGS sequence"/>
</dbReference>
<evidence type="ECO:0000256" key="2">
    <source>
        <dbReference type="SAM" id="MobiDB-lite"/>
    </source>
</evidence>
<keyword evidence="5" id="KW-1185">Reference proteome</keyword>
<name>A0A0J0XSQ8_9TREE</name>
<dbReference type="InterPro" id="IPR007466">
    <property type="entry name" value="Peptidyl-Arg-deiminase_porph"/>
</dbReference>
<dbReference type="SUPFAM" id="SSF55909">
    <property type="entry name" value="Pentein"/>
    <property type="match status" value="1"/>
</dbReference>
<dbReference type="GeneID" id="28983136"/>
<dbReference type="GO" id="GO:0047632">
    <property type="term" value="F:agmatine deiminase activity"/>
    <property type="evidence" value="ECO:0007669"/>
    <property type="project" value="TreeGrafter"/>
</dbReference>
<evidence type="ECO:0000256" key="3">
    <source>
        <dbReference type="SAM" id="SignalP"/>
    </source>
</evidence>
<dbReference type="STRING" id="879819.A0A0J0XSQ8"/>
<dbReference type="RefSeq" id="XP_018280594.1">
    <property type="nucleotide sequence ID" value="XM_018422533.1"/>
</dbReference>
<evidence type="ECO:0000313" key="4">
    <source>
        <dbReference type="EMBL" id="KLT44103.1"/>
    </source>
</evidence>
<feature type="chain" id="PRO_5005245533" evidence="3">
    <location>
        <begin position="23"/>
        <end position="398"/>
    </location>
</feature>
<dbReference type="EMBL" id="KQ087189">
    <property type="protein sequence ID" value="KLT44103.1"/>
    <property type="molecule type" value="Genomic_DNA"/>
</dbReference>
<evidence type="ECO:0000313" key="5">
    <source>
        <dbReference type="Proteomes" id="UP000053611"/>
    </source>
</evidence>
<keyword evidence="1" id="KW-0378">Hydrolase</keyword>